<feature type="domain" description="CCHC-type" evidence="9">
    <location>
        <begin position="390"/>
        <end position="406"/>
    </location>
</feature>
<dbReference type="GO" id="GO:0006313">
    <property type="term" value="P:DNA transposition"/>
    <property type="evidence" value="ECO:0007669"/>
    <property type="project" value="InterPro"/>
</dbReference>
<dbReference type="GO" id="GO:0003677">
    <property type="term" value="F:DNA binding"/>
    <property type="evidence" value="ECO:0007669"/>
    <property type="project" value="UniProtKB-KW"/>
</dbReference>
<keyword evidence="2" id="KW-0479">Metal-binding</keyword>
<dbReference type="AlphaFoldDB" id="A0A1S3T992"/>
<evidence type="ECO:0000259" key="10">
    <source>
        <dbReference type="PROSITE" id="PS50966"/>
    </source>
</evidence>
<dbReference type="PROSITE" id="PS50966">
    <property type="entry name" value="ZF_SWIM"/>
    <property type="match status" value="1"/>
</dbReference>
<evidence type="ECO:0000256" key="8">
    <source>
        <dbReference type="SAM" id="MobiDB-lite"/>
    </source>
</evidence>
<evidence type="ECO:0000256" key="5">
    <source>
        <dbReference type="ARBA" id="ARBA00023125"/>
    </source>
</evidence>
<keyword evidence="3 7" id="KW-0863">Zinc-finger</keyword>
<dbReference type="Proteomes" id="UP000087766">
    <property type="component" value="Unplaced"/>
</dbReference>
<feature type="region of interest" description="Disordered" evidence="8">
    <location>
        <begin position="351"/>
        <end position="375"/>
    </location>
</feature>
<dbReference type="InterPro" id="IPR001878">
    <property type="entry name" value="Znf_CCHC"/>
</dbReference>
<name>A0A1S3T992_VIGRR</name>
<reference evidence="12" key="1">
    <citation type="submission" date="2025-08" db="UniProtKB">
        <authorList>
            <consortium name="RefSeq"/>
        </authorList>
    </citation>
    <scope>IDENTIFICATION</scope>
    <source>
        <tissue evidence="12">Leaf</tissue>
    </source>
</reference>
<evidence type="ECO:0000313" key="12">
    <source>
        <dbReference type="RefSeq" id="XP_014490334.1"/>
    </source>
</evidence>
<dbReference type="GO" id="GO:0008270">
    <property type="term" value="F:zinc ion binding"/>
    <property type="evidence" value="ECO:0007669"/>
    <property type="project" value="UniProtKB-KW"/>
</dbReference>
<feature type="compositionally biased region" description="Polar residues" evidence="8">
    <location>
        <begin position="403"/>
        <end position="421"/>
    </location>
</feature>
<keyword evidence="11" id="KW-1185">Reference proteome</keyword>
<dbReference type="Pfam" id="PF10551">
    <property type="entry name" value="MULE"/>
    <property type="match status" value="1"/>
</dbReference>
<evidence type="ECO:0000259" key="9">
    <source>
        <dbReference type="PROSITE" id="PS50158"/>
    </source>
</evidence>
<dbReference type="InterPro" id="IPR007527">
    <property type="entry name" value="Znf_SWIM"/>
</dbReference>
<dbReference type="GeneID" id="106753061"/>
<dbReference type="KEGG" id="vra:106753061"/>
<sequence>MAYRAKGHASNEVEGSFIEQYRRIYDYAHELLARNPGSTIKVKVDPVNGKPIFRRFYACLKACKDSFVSCRPIIGLDGAFLKGRHHGELLTVVGRDANDQMLPLAYAIVEVENKDTWTWFLELLIDDLGGPDVCSGLRQAVQDVVPGVAQRFCVRHLYANFRKKFLGKNLKKLMWRAALATHPQQWENIMRSIKEVNEDVFRHLMSLPPRFWSRSRFTSTTTCDTLVNNMSEAFNSVLVNTRTKPIITMLEEIKLYMMKSWSVHRLFEVRHVSQTGDNFVVDIDQYSCSCRKWSISGIPCAHALAAMKLLNIDAQQHIPACFTKSAYEEIYSSVIFPINGNNLWEVTEWPDVMPPSKRQMPGRPKKKRRLEQWELQKSNTRMSKGGLLKRCGVCREPGHNKKNCPQKNQAQEDGQQPSSLADDQPDREQPVQNSRILFVLVVVNAYHFMFQFVID</sequence>
<dbReference type="SUPFAM" id="SSF57756">
    <property type="entry name" value="Retrovirus zinc finger-like domains"/>
    <property type="match status" value="1"/>
</dbReference>
<dbReference type="InterPro" id="IPR006564">
    <property type="entry name" value="Znf_PMZ"/>
</dbReference>
<dbReference type="STRING" id="3916.A0A1S3T992"/>
<dbReference type="InterPro" id="IPR001207">
    <property type="entry name" value="Transposase_mutator"/>
</dbReference>
<evidence type="ECO:0000313" key="11">
    <source>
        <dbReference type="Proteomes" id="UP000087766"/>
    </source>
</evidence>
<feature type="domain" description="SWIM-type" evidence="10">
    <location>
        <begin position="279"/>
        <end position="311"/>
    </location>
</feature>
<keyword evidence="4" id="KW-0862">Zinc</keyword>
<keyword evidence="6" id="KW-0233">DNA recombination</keyword>
<dbReference type="PROSITE" id="PS01007">
    <property type="entry name" value="TRANSPOSASE_MUTATOR"/>
    <property type="match status" value="1"/>
</dbReference>
<dbReference type="InterPro" id="IPR018289">
    <property type="entry name" value="MULE_transposase_dom"/>
</dbReference>
<organism evidence="11 12">
    <name type="scientific">Vigna radiata var. radiata</name>
    <name type="common">Mung bean</name>
    <name type="synonym">Phaseolus aureus</name>
    <dbReference type="NCBI Taxonomy" id="3916"/>
    <lineage>
        <taxon>Eukaryota</taxon>
        <taxon>Viridiplantae</taxon>
        <taxon>Streptophyta</taxon>
        <taxon>Embryophyta</taxon>
        <taxon>Tracheophyta</taxon>
        <taxon>Spermatophyta</taxon>
        <taxon>Magnoliopsida</taxon>
        <taxon>eudicotyledons</taxon>
        <taxon>Gunneridae</taxon>
        <taxon>Pentapetalae</taxon>
        <taxon>rosids</taxon>
        <taxon>fabids</taxon>
        <taxon>Fabales</taxon>
        <taxon>Fabaceae</taxon>
        <taxon>Papilionoideae</taxon>
        <taxon>50 kb inversion clade</taxon>
        <taxon>NPAAA clade</taxon>
        <taxon>indigoferoid/millettioid clade</taxon>
        <taxon>Phaseoleae</taxon>
        <taxon>Vigna</taxon>
    </lineage>
</organism>
<evidence type="ECO:0000256" key="2">
    <source>
        <dbReference type="ARBA" id="ARBA00022723"/>
    </source>
</evidence>
<dbReference type="PROSITE" id="PS50158">
    <property type="entry name" value="ZF_CCHC"/>
    <property type="match status" value="1"/>
</dbReference>
<dbReference type="PANTHER" id="PTHR31973">
    <property type="entry name" value="POLYPROTEIN, PUTATIVE-RELATED"/>
    <property type="match status" value="1"/>
</dbReference>
<dbReference type="GO" id="GO:0004803">
    <property type="term" value="F:transposase activity"/>
    <property type="evidence" value="ECO:0007669"/>
    <property type="project" value="InterPro"/>
</dbReference>
<evidence type="ECO:0000256" key="1">
    <source>
        <dbReference type="ARBA" id="ARBA00022578"/>
    </source>
</evidence>
<dbReference type="OrthoDB" id="1918246at2759"/>
<protein>
    <submittedName>
        <fullName evidence="12">Uncharacterized protein LOC106753061</fullName>
    </submittedName>
</protein>
<dbReference type="Pfam" id="PF04434">
    <property type="entry name" value="SWIM"/>
    <property type="match status" value="1"/>
</dbReference>
<evidence type="ECO:0000256" key="3">
    <source>
        <dbReference type="ARBA" id="ARBA00022771"/>
    </source>
</evidence>
<dbReference type="InterPro" id="IPR036875">
    <property type="entry name" value="Znf_CCHC_sf"/>
</dbReference>
<dbReference type="SMART" id="SM00575">
    <property type="entry name" value="ZnF_PMZ"/>
    <property type="match status" value="1"/>
</dbReference>
<evidence type="ECO:0000256" key="4">
    <source>
        <dbReference type="ARBA" id="ARBA00022833"/>
    </source>
</evidence>
<feature type="region of interest" description="Disordered" evidence="8">
    <location>
        <begin position="398"/>
        <end position="428"/>
    </location>
</feature>
<dbReference type="RefSeq" id="XP_014490334.1">
    <property type="nucleotide sequence ID" value="XM_014634848.1"/>
</dbReference>
<keyword evidence="5" id="KW-0238">DNA-binding</keyword>
<keyword evidence="1" id="KW-0815">Transposition</keyword>
<accession>A0A1S3T992</accession>
<proteinExistence type="predicted"/>
<evidence type="ECO:0000256" key="7">
    <source>
        <dbReference type="PROSITE-ProRule" id="PRU00047"/>
    </source>
</evidence>
<evidence type="ECO:0000256" key="6">
    <source>
        <dbReference type="ARBA" id="ARBA00023172"/>
    </source>
</evidence>
<gene>
    <name evidence="12" type="primary">LOC106753061</name>
</gene>
<dbReference type="PANTHER" id="PTHR31973:SF187">
    <property type="entry name" value="MUTATOR TRANSPOSASE MUDRA PROTEIN"/>
    <property type="match status" value="1"/>
</dbReference>